<dbReference type="SUPFAM" id="SSF63520">
    <property type="entry name" value="PTS-regulatory domain, PRD"/>
    <property type="match status" value="2"/>
</dbReference>
<feature type="domain" description="PRD" evidence="2">
    <location>
        <begin position="171"/>
        <end position="279"/>
    </location>
</feature>
<dbReference type="Pfam" id="PF03123">
    <property type="entry name" value="CAT_RBD"/>
    <property type="match status" value="1"/>
</dbReference>
<proteinExistence type="predicted"/>
<accession>A0A7X6KW83</accession>
<organism evidence="3 4">
    <name type="scientific">Cellulomonas denverensis</name>
    <dbReference type="NCBI Taxonomy" id="264297"/>
    <lineage>
        <taxon>Bacteria</taxon>
        <taxon>Bacillati</taxon>
        <taxon>Actinomycetota</taxon>
        <taxon>Actinomycetes</taxon>
        <taxon>Micrococcales</taxon>
        <taxon>Cellulomonadaceae</taxon>
        <taxon>Cellulomonas</taxon>
    </lineage>
</organism>
<evidence type="ECO:0000313" key="3">
    <source>
        <dbReference type="EMBL" id="NKY23283.1"/>
    </source>
</evidence>
<dbReference type="RefSeq" id="WP_168630417.1">
    <property type="nucleotide sequence ID" value="NZ_BONL01000018.1"/>
</dbReference>
<feature type="domain" description="PRD" evidence="2">
    <location>
        <begin position="65"/>
        <end position="170"/>
    </location>
</feature>
<dbReference type="InterPro" id="IPR050661">
    <property type="entry name" value="BglG_antiterminators"/>
</dbReference>
<dbReference type="GO" id="GO:0003723">
    <property type="term" value="F:RNA binding"/>
    <property type="evidence" value="ECO:0007669"/>
    <property type="project" value="InterPro"/>
</dbReference>
<evidence type="ECO:0000313" key="4">
    <source>
        <dbReference type="Proteomes" id="UP000581206"/>
    </source>
</evidence>
<comment type="caution">
    <text evidence="3">The sequence shown here is derived from an EMBL/GenBank/DDBJ whole genome shotgun (WGS) entry which is preliminary data.</text>
</comment>
<dbReference type="EMBL" id="JAAXOX010000005">
    <property type="protein sequence ID" value="NKY23283.1"/>
    <property type="molecule type" value="Genomic_DNA"/>
</dbReference>
<dbReference type="GO" id="GO:0006355">
    <property type="term" value="P:regulation of DNA-templated transcription"/>
    <property type="evidence" value="ECO:0007669"/>
    <property type="project" value="InterPro"/>
</dbReference>
<dbReference type="AlphaFoldDB" id="A0A7X6KW83"/>
<dbReference type="Pfam" id="PF00874">
    <property type="entry name" value="PRD"/>
    <property type="match status" value="2"/>
</dbReference>
<protein>
    <submittedName>
        <fullName evidence="3">PRD domain-containing protein</fullName>
    </submittedName>
</protein>
<dbReference type="InterPro" id="IPR011608">
    <property type="entry name" value="PRD"/>
</dbReference>
<keyword evidence="4" id="KW-1185">Reference proteome</keyword>
<keyword evidence="1" id="KW-0677">Repeat</keyword>
<name>A0A7X6KW83_9CELL</name>
<dbReference type="Gene3D" id="1.10.1790.10">
    <property type="entry name" value="PRD domain"/>
    <property type="match status" value="2"/>
</dbReference>
<dbReference type="InterPro" id="IPR036634">
    <property type="entry name" value="PRD_sf"/>
</dbReference>
<evidence type="ECO:0000256" key="1">
    <source>
        <dbReference type="ARBA" id="ARBA00022737"/>
    </source>
</evidence>
<gene>
    <name evidence="3" type="ORF">HGA03_11480</name>
</gene>
<dbReference type="InterPro" id="IPR036650">
    <property type="entry name" value="CAT_RNA-bd_dom_sf"/>
</dbReference>
<dbReference type="InterPro" id="IPR004341">
    <property type="entry name" value="CAT_RNA-bd_dom"/>
</dbReference>
<dbReference type="PROSITE" id="PS51372">
    <property type="entry name" value="PRD_2"/>
    <property type="match status" value="2"/>
</dbReference>
<dbReference type="PANTHER" id="PTHR30185">
    <property type="entry name" value="CRYPTIC BETA-GLUCOSIDE BGL OPERON ANTITERMINATOR"/>
    <property type="match status" value="1"/>
</dbReference>
<dbReference type="SUPFAM" id="SSF50151">
    <property type="entry name" value="SacY-like RNA-binding domain"/>
    <property type="match status" value="1"/>
</dbReference>
<dbReference type="Gene3D" id="2.30.24.10">
    <property type="entry name" value="CAT RNA-binding domain"/>
    <property type="match status" value="1"/>
</dbReference>
<dbReference type="SMART" id="SM01061">
    <property type="entry name" value="CAT_RBD"/>
    <property type="match status" value="1"/>
</dbReference>
<dbReference type="PANTHER" id="PTHR30185:SF15">
    <property type="entry name" value="CRYPTIC BETA-GLUCOSIDE BGL OPERON ANTITERMINATOR"/>
    <property type="match status" value="1"/>
</dbReference>
<evidence type="ECO:0000259" key="2">
    <source>
        <dbReference type="PROSITE" id="PS51372"/>
    </source>
</evidence>
<reference evidence="3 4" key="1">
    <citation type="submission" date="2020-04" db="EMBL/GenBank/DDBJ databases">
        <title>MicrobeNet Type strains.</title>
        <authorList>
            <person name="Nicholson A.C."/>
        </authorList>
    </citation>
    <scope>NUCLEOTIDE SEQUENCE [LARGE SCALE GENOMIC DNA]</scope>
    <source>
        <strain evidence="3 4">ATCC BAA-788</strain>
    </source>
</reference>
<sequence length="279" mass="31118">MQVTKVFNNNVLLATDDRGQEFVLMGKGLGFQAKPGDDVRADVVERTFVPGGSTTPERIAALVEEIPADRIDLTQEIVDLARERLGAQIDSHVIIPLADHIVFALQRADEGLTITYPLQWEVTHLYPREVAFAKEALALIRDRTGVELPSLEAVPLALHFVNAQFGADDLSRTMEMTEVFAAVLGILREQLGLALDEESLDVARFITHLRYLVVRQQRGVMLADQQDVLTDTVRRQHPRAYASAEAVRDLLTERFGWHISGDEMLYLTLHIARLTGAVS</sequence>
<dbReference type="Proteomes" id="UP000581206">
    <property type="component" value="Unassembled WGS sequence"/>
</dbReference>